<dbReference type="eggNOG" id="ENOG50311FT">
    <property type="taxonomic scope" value="Bacteria"/>
</dbReference>
<dbReference type="AlphaFoldDB" id="A0A086BLZ1"/>
<keyword evidence="2" id="KW-1185">Reference proteome</keyword>
<evidence type="ECO:0000313" key="1">
    <source>
        <dbReference type="EMBL" id="KFF29955.1"/>
    </source>
</evidence>
<dbReference type="OrthoDB" id="680581at2"/>
<organism evidence="1 2">
    <name type="scientific">Chryseobacterium piperi</name>
    <dbReference type="NCBI Taxonomy" id="558152"/>
    <lineage>
        <taxon>Bacteria</taxon>
        <taxon>Pseudomonadati</taxon>
        <taxon>Bacteroidota</taxon>
        <taxon>Flavobacteriia</taxon>
        <taxon>Flavobacteriales</taxon>
        <taxon>Weeksellaceae</taxon>
        <taxon>Chryseobacterium group</taxon>
        <taxon>Chryseobacterium</taxon>
    </lineage>
</organism>
<accession>A0A086BLZ1</accession>
<protein>
    <submittedName>
        <fullName evidence="1">Uncharacterized protein</fullName>
    </submittedName>
</protein>
<dbReference type="STRING" id="558152.IQ37_01930"/>
<dbReference type="RefSeq" id="WP_034681190.1">
    <property type="nucleotide sequence ID" value="NZ_CP023049.2"/>
</dbReference>
<dbReference type="Proteomes" id="UP000028709">
    <property type="component" value="Unassembled WGS sequence"/>
</dbReference>
<sequence length="81" mass="9736">MEAKKSYLTKEILRITLEIQTQFPELYVLLSETPLIPSKHQEEINLNDLRQYLFSIIKQKKDFEKGIKQFKMSRYENDSII</sequence>
<gene>
    <name evidence="1" type="ORF">IQ37_01930</name>
</gene>
<comment type="caution">
    <text evidence="1">The sequence shown here is derived from an EMBL/GenBank/DDBJ whole genome shotgun (WGS) entry which is preliminary data.</text>
</comment>
<dbReference type="EMBL" id="JPRJ01000002">
    <property type="protein sequence ID" value="KFF29955.1"/>
    <property type="molecule type" value="Genomic_DNA"/>
</dbReference>
<evidence type="ECO:0000313" key="2">
    <source>
        <dbReference type="Proteomes" id="UP000028709"/>
    </source>
</evidence>
<reference evidence="1 2" key="1">
    <citation type="submission" date="2014-07" db="EMBL/GenBank/DDBJ databases">
        <title>Genome of Chryseobacterium piperi CTM.</title>
        <authorList>
            <person name="Pipes S.E."/>
            <person name="Stropko S.J."/>
            <person name="Newman J.D."/>
        </authorList>
    </citation>
    <scope>NUCLEOTIDE SEQUENCE [LARGE SCALE GENOMIC DNA]</scope>
    <source>
        <strain evidence="1 2">CTM</strain>
    </source>
</reference>
<name>A0A086BLZ1_9FLAO</name>
<proteinExistence type="predicted"/>
<dbReference type="KEGG" id="cpip:CJF12_16950"/>